<feature type="domain" description="C1q" evidence="2">
    <location>
        <begin position="28"/>
        <end position="88"/>
    </location>
</feature>
<dbReference type="SUPFAM" id="SSF49842">
    <property type="entry name" value="TNF-like"/>
    <property type="match status" value="1"/>
</dbReference>
<name>A0AAE0RYT3_9BIVA</name>
<feature type="transmembrane region" description="Helical" evidence="1">
    <location>
        <begin position="98"/>
        <end position="117"/>
    </location>
</feature>
<dbReference type="Pfam" id="PF00386">
    <property type="entry name" value="C1q"/>
    <property type="match status" value="1"/>
</dbReference>
<sequence length="131" mass="15090">MCYKVKNLTPQEVHGEIEEKEAMAPVRFVAKLSNHITIQFGETLKLDNVDMFERNGYEPSLGVFGAHVKGIYTFSITVMTRGEDILVYVKLTNGFTELIRNLCVMLVMVKWLVWFQFRQFGFKMTGSLTNL</sequence>
<evidence type="ECO:0000256" key="1">
    <source>
        <dbReference type="SAM" id="Phobius"/>
    </source>
</evidence>
<reference evidence="3" key="1">
    <citation type="journal article" date="2021" name="Genome Biol. Evol.">
        <title>A High-Quality Reference Genome for a Parasitic Bivalve with Doubly Uniparental Inheritance (Bivalvia: Unionida).</title>
        <authorList>
            <person name="Smith C.H."/>
        </authorList>
    </citation>
    <scope>NUCLEOTIDE SEQUENCE</scope>
    <source>
        <strain evidence="3">CHS0354</strain>
    </source>
</reference>
<keyword evidence="4" id="KW-1185">Reference proteome</keyword>
<evidence type="ECO:0000259" key="2">
    <source>
        <dbReference type="Pfam" id="PF00386"/>
    </source>
</evidence>
<accession>A0AAE0RYT3</accession>
<dbReference type="EMBL" id="JAEAOA010000819">
    <property type="protein sequence ID" value="KAK3582078.1"/>
    <property type="molecule type" value="Genomic_DNA"/>
</dbReference>
<gene>
    <name evidence="3" type="ORF">CHS0354_013458</name>
</gene>
<dbReference type="InterPro" id="IPR008983">
    <property type="entry name" value="Tumour_necrosis_fac-like_dom"/>
</dbReference>
<dbReference type="Proteomes" id="UP001195483">
    <property type="component" value="Unassembled WGS sequence"/>
</dbReference>
<keyword evidence="1" id="KW-0472">Membrane</keyword>
<dbReference type="InterPro" id="IPR001073">
    <property type="entry name" value="C1q_dom"/>
</dbReference>
<keyword evidence="1" id="KW-1133">Transmembrane helix</keyword>
<proteinExistence type="predicted"/>
<comment type="caution">
    <text evidence="3">The sequence shown here is derived from an EMBL/GenBank/DDBJ whole genome shotgun (WGS) entry which is preliminary data.</text>
</comment>
<keyword evidence="1" id="KW-0812">Transmembrane</keyword>
<organism evidence="3 4">
    <name type="scientific">Potamilus streckersoni</name>
    <dbReference type="NCBI Taxonomy" id="2493646"/>
    <lineage>
        <taxon>Eukaryota</taxon>
        <taxon>Metazoa</taxon>
        <taxon>Spiralia</taxon>
        <taxon>Lophotrochozoa</taxon>
        <taxon>Mollusca</taxon>
        <taxon>Bivalvia</taxon>
        <taxon>Autobranchia</taxon>
        <taxon>Heteroconchia</taxon>
        <taxon>Palaeoheterodonta</taxon>
        <taxon>Unionida</taxon>
        <taxon>Unionoidea</taxon>
        <taxon>Unionidae</taxon>
        <taxon>Ambleminae</taxon>
        <taxon>Lampsilini</taxon>
        <taxon>Potamilus</taxon>
    </lineage>
</organism>
<reference evidence="3" key="3">
    <citation type="submission" date="2023-05" db="EMBL/GenBank/DDBJ databases">
        <authorList>
            <person name="Smith C.H."/>
        </authorList>
    </citation>
    <scope>NUCLEOTIDE SEQUENCE</scope>
    <source>
        <strain evidence="3">CHS0354</strain>
        <tissue evidence="3">Mantle</tissue>
    </source>
</reference>
<protein>
    <recommendedName>
        <fullName evidence="2">C1q domain-containing protein</fullName>
    </recommendedName>
</protein>
<evidence type="ECO:0000313" key="4">
    <source>
        <dbReference type="Proteomes" id="UP001195483"/>
    </source>
</evidence>
<reference evidence="3" key="2">
    <citation type="journal article" date="2021" name="Genome Biol. Evol.">
        <title>Developing a high-quality reference genome for a parasitic bivalve with doubly uniparental inheritance (Bivalvia: Unionida).</title>
        <authorList>
            <person name="Smith C.H."/>
        </authorList>
    </citation>
    <scope>NUCLEOTIDE SEQUENCE</scope>
    <source>
        <strain evidence="3">CHS0354</strain>
        <tissue evidence="3">Mantle</tissue>
    </source>
</reference>
<dbReference type="Gene3D" id="2.60.120.40">
    <property type="match status" value="1"/>
</dbReference>
<evidence type="ECO:0000313" key="3">
    <source>
        <dbReference type="EMBL" id="KAK3582078.1"/>
    </source>
</evidence>
<dbReference type="AlphaFoldDB" id="A0AAE0RYT3"/>